<gene>
    <name evidence="2" type="ORF">B0H17DRAFT_1033138</name>
</gene>
<comment type="caution">
    <text evidence="2">The sequence shown here is derived from an EMBL/GenBank/DDBJ whole genome shotgun (WGS) entry which is preliminary data.</text>
</comment>
<dbReference type="AlphaFoldDB" id="A0AAD7MA01"/>
<feature type="compositionally biased region" description="Basic and acidic residues" evidence="1">
    <location>
        <begin position="139"/>
        <end position="159"/>
    </location>
</feature>
<sequence length="443" mass="48622">MHNLVSTAVHEFIASAAFDLHLPSLSDDAWDLALSCTQRELDTRRSSGLTFLYSYIEHAILRAVERQDCPDLELLREAILSDDSAGVHDSYAGQENKQASRAFLVFVEMCIMDLGVPGSVSWFPLLSIPLYPLPALSDHDGASKRRRTEEGTSEPKRPDSTFALLRRLRRRQMLSVPANFKSEIVIKLGAKRSIPTGPNLERFMAKERAAQGGAQEFPRMVQPVTRASTPSPGAYMDTETYLSAQDHSMATIPDQQNTTACAIPPATSESENPSSISSVPPCDATPTVERLFVPTTPQAREIFPISVYSSPICMPEAPHTPLGASYFEDTATDDLVIPEDLEMAAILFINKTIVMVKREELLPTPILDVKLKDKSDVNDTSTSSRPQTEPNAKKKKHQKQATKENFGPSSKKAKKRKNSSPLTGGVKLSDKGSQSKKVLAPSS</sequence>
<feature type="region of interest" description="Disordered" evidence="1">
    <location>
        <begin position="139"/>
        <end position="160"/>
    </location>
</feature>
<dbReference type="Proteomes" id="UP001221757">
    <property type="component" value="Unassembled WGS sequence"/>
</dbReference>
<keyword evidence="3" id="KW-1185">Reference proteome</keyword>
<protein>
    <submittedName>
        <fullName evidence="2">Uncharacterized protein</fullName>
    </submittedName>
</protein>
<feature type="compositionally biased region" description="Polar residues" evidence="1">
    <location>
        <begin position="378"/>
        <end position="390"/>
    </location>
</feature>
<evidence type="ECO:0000256" key="1">
    <source>
        <dbReference type="SAM" id="MobiDB-lite"/>
    </source>
</evidence>
<dbReference type="EMBL" id="JARKIE010000005">
    <property type="protein sequence ID" value="KAJ7707581.1"/>
    <property type="molecule type" value="Genomic_DNA"/>
</dbReference>
<feature type="compositionally biased region" description="Polar residues" evidence="1">
    <location>
        <begin position="431"/>
        <end position="443"/>
    </location>
</feature>
<reference evidence="2" key="1">
    <citation type="submission" date="2023-03" db="EMBL/GenBank/DDBJ databases">
        <title>Massive genome expansion in bonnet fungi (Mycena s.s.) driven by repeated elements and novel gene families across ecological guilds.</title>
        <authorList>
            <consortium name="Lawrence Berkeley National Laboratory"/>
            <person name="Harder C.B."/>
            <person name="Miyauchi S."/>
            <person name="Viragh M."/>
            <person name="Kuo A."/>
            <person name="Thoen E."/>
            <person name="Andreopoulos B."/>
            <person name="Lu D."/>
            <person name="Skrede I."/>
            <person name="Drula E."/>
            <person name="Henrissat B."/>
            <person name="Morin E."/>
            <person name="Kohler A."/>
            <person name="Barry K."/>
            <person name="LaButti K."/>
            <person name="Morin E."/>
            <person name="Salamov A."/>
            <person name="Lipzen A."/>
            <person name="Mereny Z."/>
            <person name="Hegedus B."/>
            <person name="Baldrian P."/>
            <person name="Stursova M."/>
            <person name="Weitz H."/>
            <person name="Taylor A."/>
            <person name="Grigoriev I.V."/>
            <person name="Nagy L.G."/>
            <person name="Martin F."/>
            <person name="Kauserud H."/>
        </authorList>
    </citation>
    <scope>NUCLEOTIDE SEQUENCE</scope>
    <source>
        <strain evidence="2">CBHHK067</strain>
    </source>
</reference>
<proteinExistence type="predicted"/>
<organism evidence="2 3">
    <name type="scientific">Mycena rosella</name>
    <name type="common">Pink bonnet</name>
    <name type="synonym">Agaricus rosellus</name>
    <dbReference type="NCBI Taxonomy" id="1033263"/>
    <lineage>
        <taxon>Eukaryota</taxon>
        <taxon>Fungi</taxon>
        <taxon>Dikarya</taxon>
        <taxon>Basidiomycota</taxon>
        <taxon>Agaricomycotina</taxon>
        <taxon>Agaricomycetes</taxon>
        <taxon>Agaricomycetidae</taxon>
        <taxon>Agaricales</taxon>
        <taxon>Marasmiineae</taxon>
        <taxon>Mycenaceae</taxon>
        <taxon>Mycena</taxon>
    </lineage>
</organism>
<feature type="region of interest" description="Disordered" evidence="1">
    <location>
        <begin position="374"/>
        <end position="443"/>
    </location>
</feature>
<name>A0AAD7MA01_MYCRO</name>
<evidence type="ECO:0000313" key="3">
    <source>
        <dbReference type="Proteomes" id="UP001221757"/>
    </source>
</evidence>
<evidence type="ECO:0000313" key="2">
    <source>
        <dbReference type="EMBL" id="KAJ7707581.1"/>
    </source>
</evidence>
<accession>A0AAD7MA01</accession>